<keyword evidence="8 18" id="KW-0479">Metal-binding</keyword>
<keyword evidence="5 18" id="KW-0813">Transport</keyword>
<feature type="domain" description="Cytochrome oxidase subunit II copper A binding" evidence="20">
    <location>
        <begin position="92"/>
        <end position="221"/>
    </location>
</feature>
<dbReference type="Pfam" id="PF02790">
    <property type="entry name" value="COX2_TM"/>
    <property type="match status" value="1"/>
</dbReference>
<comment type="similarity">
    <text evidence="2 18">Belongs to the cytochrome c oxidase subunit 2 family.</text>
</comment>
<dbReference type="NCBIfam" id="TIGR02866">
    <property type="entry name" value="CoxB"/>
    <property type="match status" value="1"/>
</dbReference>
<dbReference type="GO" id="GO:0042773">
    <property type="term" value="P:ATP synthesis coupled electron transport"/>
    <property type="evidence" value="ECO:0007669"/>
    <property type="project" value="TreeGrafter"/>
</dbReference>
<comment type="cofactor">
    <cofactor evidence="18">
        <name>Cu cation</name>
        <dbReference type="ChEBI" id="CHEBI:23378"/>
    </cofactor>
    <text evidence="18">Binds a copper A center.</text>
</comment>
<keyword evidence="6 18" id="KW-0679">Respiratory chain</keyword>
<keyword evidence="11" id="KW-1278">Translocase</keyword>
<dbReference type="Gene3D" id="2.60.40.420">
    <property type="entry name" value="Cupredoxins - blue copper proteins"/>
    <property type="match status" value="1"/>
</dbReference>
<keyword evidence="12 18" id="KW-0249">Electron transport</keyword>
<dbReference type="RefSeq" id="YP_009107071.1">
    <property type="nucleotide sequence ID" value="NC_025557.1"/>
</dbReference>
<sequence length="221" mass="25724">MPTWSSLLFQNSVSSVMEQLIFFHDHIMVVMVMIMVMVGYILMNSCLTKFYDLGMFHGQSLESIWTVIPAVFLLFIAFPSLRLLYLMEESEDFDMTLKVLGHQWYWSYEYSDLGLSFFDSYMLSNKECIFRLLNVDNCLVIPFMTNVRMIVSSMDVIHSWTIPSLGVKVDAIPGRLNQLFMSFNRMGLFFGQCSEICGANHSFMPILMMVIPRLEFLVNWI</sequence>
<evidence type="ECO:0000256" key="2">
    <source>
        <dbReference type="ARBA" id="ARBA00007866"/>
    </source>
</evidence>
<evidence type="ECO:0000256" key="4">
    <source>
        <dbReference type="ARBA" id="ARBA00015946"/>
    </source>
</evidence>
<feature type="transmembrane region" description="Helical" evidence="19">
    <location>
        <begin position="21"/>
        <end position="43"/>
    </location>
</feature>
<comment type="subcellular location">
    <subcellularLocation>
        <location evidence="1 18">Mitochondrion inner membrane</location>
        <topology evidence="1 18">Multi-pass membrane protein</topology>
    </subcellularLocation>
</comment>
<keyword evidence="7 18" id="KW-0812">Transmembrane</keyword>
<dbReference type="GeneID" id="22161662"/>
<evidence type="ECO:0000256" key="16">
    <source>
        <dbReference type="ARBA" id="ARBA00023136"/>
    </source>
</evidence>
<dbReference type="PRINTS" id="PR01166">
    <property type="entry name" value="CYCOXIDASEII"/>
</dbReference>
<comment type="function">
    <text evidence="18">Component of the cytochrome c oxidase, the last enzyme in the mitochondrial electron transport chain which drives oxidative phosphorylation. The respiratory chain contains 3 multisubunit complexes succinate dehydrogenase (complex II, CII), ubiquinol-cytochrome c oxidoreductase (cytochrome b-c1 complex, complex III, CIII) and cytochrome c oxidase (complex IV, CIV), that cooperate to transfer electrons derived from NADH and succinate to molecular oxygen, creating an electrochemical gradient over the inner membrane that drives transmembrane transport and the ATP synthase. Cytochrome c oxidase is the component of the respiratory chain that catalyzes the reduction of oxygen to water. Electrons originating from reduced cytochrome c in the intermembrane space (IMS) are transferred via the dinuclear copper A center (CU(A)) of subunit 2 and heme A of subunit 1 to the active site in subunit 1, a binuclear center (BNC) formed by heme A3 and copper B (CU(B)). The BNC reduces molecular oxygen to 2 water molecules using 4 electrons from cytochrome c in the IMS and 4 protons from the mitochondrial matrix.</text>
</comment>
<dbReference type="PROSITE" id="PS00078">
    <property type="entry name" value="COX2"/>
    <property type="match status" value="1"/>
</dbReference>
<dbReference type="FunFam" id="2.60.40.420:FF:000001">
    <property type="entry name" value="Cytochrome c oxidase subunit 2"/>
    <property type="match status" value="1"/>
</dbReference>
<evidence type="ECO:0000256" key="6">
    <source>
        <dbReference type="ARBA" id="ARBA00022660"/>
    </source>
</evidence>
<evidence type="ECO:0000256" key="12">
    <source>
        <dbReference type="ARBA" id="ARBA00022982"/>
    </source>
</evidence>
<evidence type="ECO:0000256" key="5">
    <source>
        <dbReference type="ARBA" id="ARBA00022448"/>
    </source>
</evidence>
<dbReference type="InterPro" id="IPR036257">
    <property type="entry name" value="Cyt_c_oxidase_su2_TM_sf"/>
</dbReference>
<dbReference type="AlphaFoldDB" id="A0A0U1XGY9"/>
<dbReference type="InterPro" id="IPR001505">
    <property type="entry name" value="Copper_CuA"/>
</dbReference>
<dbReference type="InterPro" id="IPR014222">
    <property type="entry name" value="Cyt_c_oxidase_su2"/>
</dbReference>
<evidence type="ECO:0000256" key="7">
    <source>
        <dbReference type="ARBA" id="ARBA00022692"/>
    </source>
</evidence>
<dbReference type="EMBL" id="KM507783">
    <property type="protein sequence ID" value="AIT96919.1"/>
    <property type="molecule type" value="Genomic_DNA"/>
</dbReference>
<dbReference type="GO" id="GO:0004129">
    <property type="term" value="F:cytochrome-c oxidase activity"/>
    <property type="evidence" value="ECO:0007669"/>
    <property type="project" value="UniProtKB-EC"/>
</dbReference>
<dbReference type="Gene3D" id="1.10.287.90">
    <property type="match status" value="1"/>
</dbReference>
<gene>
    <name evidence="22" type="primary">COX2</name>
</gene>
<name>A0A0U1XGY9_OXYST</name>
<keyword evidence="16 18" id="KW-0472">Membrane</keyword>
<evidence type="ECO:0000256" key="19">
    <source>
        <dbReference type="SAM" id="Phobius"/>
    </source>
</evidence>
<geneLocation type="mitochondrion" evidence="22"/>
<comment type="subunit">
    <text evidence="3">Component of the cytochrome c oxidase (complex IV, CIV), a multisubunit enzyme composed of a catalytic core of 3 subunits and several supernumerary subunits. The complex exists as a monomer or a dimer and forms supercomplexes (SCs) in the inner mitochondrial membrane with ubiquinol-cytochrome c oxidoreductase (cytochrome b-c1 complex, complex III, CIII).</text>
</comment>
<dbReference type="InterPro" id="IPR002429">
    <property type="entry name" value="CcO_II-like_C"/>
</dbReference>
<dbReference type="GO" id="GO:0005743">
    <property type="term" value="C:mitochondrial inner membrane"/>
    <property type="evidence" value="ECO:0007669"/>
    <property type="project" value="UniProtKB-SubCell"/>
</dbReference>
<reference evidence="22" key="1">
    <citation type="journal article" date="2014" name="Mitochondrial DNA">
        <title>The complete mitochondrial genome of the green crab spider Oxytate striatipes (Araneae: Thomisidae).</title>
        <authorList>
            <person name="Kim J.Y."/>
            <person name="Yoo J.S."/>
            <person name="Park Y.C."/>
        </authorList>
    </citation>
    <scope>NUCLEOTIDE SEQUENCE</scope>
</reference>
<evidence type="ECO:0000256" key="9">
    <source>
        <dbReference type="ARBA" id="ARBA00022792"/>
    </source>
</evidence>
<keyword evidence="14 18" id="KW-0186">Copper</keyword>
<dbReference type="InterPro" id="IPR011759">
    <property type="entry name" value="Cyt_c_oxidase_su2_TM_dom"/>
</dbReference>
<organism evidence="22">
    <name type="scientific">Oxytate striatipes</name>
    <name type="common">Green crab spider</name>
    <dbReference type="NCBI Taxonomy" id="1112455"/>
    <lineage>
        <taxon>Eukaryota</taxon>
        <taxon>Metazoa</taxon>
        <taxon>Ecdysozoa</taxon>
        <taxon>Arthropoda</taxon>
        <taxon>Chelicerata</taxon>
        <taxon>Arachnida</taxon>
        <taxon>Araneae</taxon>
        <taxon>Araneomorphae</taxon>
        <taxon>Entelegynae</taxon>
        <taxon>Dionycha</taxon>
        <taxon>Thomisidae</taxon>
        <taxon>Oxytate</taxon>
    </lineage>
</organism>
<dbReference type="SUPFAM" id="SSF81464">
    <property type="entry name" value="Cytochrome c oxidase subunit II-like, transmembrane region"/>
    <property type="match status" value="1"/>
</dbReference>
<protein>
    <recommendedName>
        <fullName evidence="4 18">Cytochrome c oxidase subunit 2</fullName>
    </recommendedName>
</protein>
<dbReference type="SUPFAM" id="SSF49503">
    <property type="entry name" value="Cupredoxins"/>
    <property type="match status" value="1"/>
</dbReference>
<evidence type="ECO:0000256" key="1">
    <source>
        <dbReference type="ARBA" id="ARBA00004448"/>
    </source>
</evidence>
<evidence type="ECO:0000256" key="15">
    <source>
        <dbReference type="ARBA" id="ARBA00023128"/>
    </source>
</evidence>
<evidence type="ECO:0000259" key="21">
    <source>
        <dbReference type="PROSITE" id="PS50999"/>
    </source>
</evidence>
<evidence type="ECO:0000256" key="14">
    <source>
        <dbReference type="ARBA" id="ARBA00023008"/>
    </source>
</evidence>
<dbReference type="PANTHER" id="PTHR22888">
    <property type="entry name" value="CYTOCHROME C OXIDASE, SUBUNIT II"/>
    <property type="match status" value="1"/>
</dbReference>
<keyword evidence="15 18" id="KW-0496">Mitochondrion</keyword>
<dbReference type="Pfam" id="PF00116">
    <property type="entry name" value="COX2"/>
    <property type="match status" value="1"/>
</dbReference>
<proteinExistence type="inferred from homology"/>
<evidence type="ECO:0000313" key="22">
    <source>
        <dbReference type="EMBL" id="AIT96919.1"/>
    </source>
</evidence>
<comment type="catalytic activity">
    <reaction evidence="17">
        <text>4 Fe(II)-[cytochrome c] + O2 + 8 H(+)(in) = 4 Fe(III)-[cytochrome c] + 2 H2O + 4 H(+)(out)</text>
        <dbReference type="Rhea" id="RHEA:11436"/>
        <dbReference type="Rhea" id="RHEA-COMP:10350"/>
        <dbReference type="Rhea" id="RHEA-COMP:14399"/>
        <dbReference type="ChEBI" id="CHEBI:15377"/>
        <dbReference type="ChEBI" id="CHEBI:15378"/>
        <dbReference type="ChEBI" id="CHEBI:15379"/>
        <dbReference type="ChEBI" id="CHEBI:29033"/>
        <dbReference type="ChEBI" id="CHEBI:29034"/>
        <dbReference type="EC" id="7.1.1.9"/>
    </reaction>
    <physiologicalReaction direction="left-to-right" evidence="17">
        <dbReference type="Rhea" id="RHEA:11437"/>
    </physiologicalReaction>
</comment>
<dbReference type="GO" id="GO:0005507">
    <property type="term" value="F:copper ion binding"/>
    <property type="evidence" value="ECO:0007669"/>
    <property type="project" value="InterPro"/>
</dbReference>
<feature type="transmembrane region" description="Helical" evidence="19">
    <location>
        <begin position="63"/>
        <end position="85"/>
    </location>
</feature>
<keyword evidence="10" id="KW-0460">Magnesium</keyword>
<dbReference type="InterPro" id="IPR045187">
    <property type="entry name" value="CcO_II"/>
</dbReference>
<evidence type="ECO:0000256" key="13">
    <source>
        <dbReference type="ARBA" id="ARBA00022989"/>
    </source>
</evidence>
<keyword evidence="13 19" id="KW-1133">Transmembrane helix</keyword>
<dbReference type="PANTHER" id="PTHR22888:SF9">
    <property type="entry name" value="CYTOCHROME C OXIDASE SUBUNIT 2"/>
    <property type="match status" value="1"/>
</dbReference>
<evidence type="ECO:0000256" key="10">
    <source>
        <dbReference type="ARBA" id="ARBA00022842"/>
    </source>
</evidence>
<feature type="domain" description="Cytochrome oxidase subunit II transmembrane region profile" evidence="21">
    <location>
        <begin position="1"/>
        <end position="91"/>
    </location>
</feature>
<accession>A0A0U1XGY9</accession>
<dbReference type="InterPro" id="IPR008972">
    <property type="entry name" value="Cupredoxin"/>
</dbReference>
<evidence type="ECO:0000256" key="8">
    <source>
        <dbReference type="ARBA" id="ARBA00022723"/>
    </source>
</evidence>
<dbReference type="CTD" id="4513"/>
<dbReference type="GO" id="GO:0016491">
    <property type="term" value="F:oxidoreductase activity"/>
    <property type="evidence" value="ECO:0007669"/>
    <property type="project" value="InterPro"/>
</dbReference>
<evidence type="ECO:0000256" key="18">
    <source>
        <dbReference type="RuleBase" id="RU000457"/>
    </source>
</evidence>
<dbReference type="PROSITE" id="PS50857">
    <property type="entry name" value="COX2_CUA"/>
    <property type="match status" value="1"/>
</dbReference>
<dbReference type="CDD" id="cd13912">
    <property type="entry name" value="CcO_II_C"/>
    <property type="match status" value="1"/>
</dbReference>
<dbReference type="PROSITE" id="PS50999">
    <property type="entry name" value="COX2_TM"/>
    <property type="match status" value="1"/>
</dbReference>
<dbReference type="InterPro" id="IPR034210">
    <property type="entry name" value="CcO_II_C"/>
</dbReference>
<evidence type="ECO:0000256" key="11">
    <source>
        <dbReference type="ARBA" id="ARBA00022967"/>
    </source>
</evidence>
<evidence type="ECO:0000256" key="17">
    <source>
        <dbReference type="ARBA" id="ARBA00049512"/>
    </source>
</evidence>
<evidence type="ECO:0000256" key="3">
    <source>
        <dbReference type="ARBA" id="ARBA00011164"/>
    </source>
</evidence>
<keyword evidence="9 18" id="KW-0999">Mitochondrion inner membrane</keyword>
<evidence type="ECO:0000259" key="20">
    <source>
        <dbReference type="PROSITE" id="PS50857"/>
    </source>
</evidence>